<feature type="binding site" evidence="9">
    <location>
        <position position="104"/>
    </location>
    <ligand>
        <name>L-glutamine</name>
        <dbReference type="ChEBI" id="CHEBI:58359"/>
    </ligand>
</feature>
<feature type="site" description="Important for beta-aspartyl-AMP intermediate formation" evidence="10">
    <location>
        <position position="380"/>
    </location>
</feature>
<dbReference type="Proteomes" id="UP000036700">
    <property type="component" value="Chromosome"/>
</dbReference>
<dbReference type="AlphaFoldDB" id="A0A0G3ESM0"/>
<evidence type="ECO:0000256" key="9">
    <source>
        <dbReference type="PIRSR" id="PIRSR001589-2"/>
    </source>
</evidence>
<name>A0A0G3ESM0_9BURK</name>
<feature type="active site" description="For GATase activity" evidence="8">
    <location>
        <position position="2"/>
    </location>
</feature>
<keyword evidence="4 9" id="KW-0547">Nucleotide-binding</keyword>
<dbReference type="KEGG" id="ptx:ABW99_13165"/>
<keyword evidence="5 9" id="KW-0067">ATP-binding</keyword>
<evidence type="ECO:0000256" key="4">
    <source>
        <dbReference type="ARBA" id="ARBA00022741"/>
    </source>
</evidence>
<proteinExistence type="inferred from homology"/>
<keyword evidence="8" id="KW-0028">Amino-acid biosynthesis</keyword>
<evidence type="ECO:0000256" key="1">
    <source>
        <dbReference type="ARBA" id="ARBA00005187"/>
    </source>
</evidence>
<dbReference type="Pfam" id="PF00733">
    <property type="entry name" value="Asn_synthase"/>
    <property type="match status" value="1"/>
</dbReference>
<dbReference type="InterPro" id="IPR051786">
    <property type="entry name" value="ASN_synthetase/amidase"/>
</dbReference>
<gene>
    <name evidence="12" type="ORF">ABW99_13165</name>
</gene>
<dbReference type="STRING" id="445709.ABW99_13165"/>
<dbReference type="GO" id="GO:0004066">
    <property type="term" value="F:asparagine synthase (glutamine-hydrolyzing) activity"/>
    <property type="evidence" value="ECO:0007669"/>
    <property type="project" value="UniProtKB-EC"/>
</dbReference>
<dbReference type="Gene3D" id="3.60.20.10">
    <property type="entry name" value="Glutamine Phosphoribosylpyrophosphate, subunit 1, domain 1"/>
    <property type="match status" value="1"/>
</dbReference>
<evidence type="ECO:0000259" key="11">
    <source>
        <dbReference type="PROSITE" id="PS51278"/>
    </source>
</evidence>
<dbReference type="InterPro" id="IPR029055">
    <property type="entry name" value="Ntn_hydrolases_N"/>
</dbReference>
<evidence type="ECO:0000256" key="5">
    <source>
        <dbReference type="ARBA" id="ARBA00022840"/>
    </source>
</evidence>
<dbReference type="PANTHER" id="PTHR43284">
    <property type="entry name" value="ASPARAGINE SYNTHETASE (GLUTAMINE-HYDROLYZING)"/>
    <property type="match status" value="1"/>
</dbReference>
<dbReference type="CDD" id="cd01991">
    <property type="entry name" value="Asn_synthase_B_C"/>
    <property type="match status" value="1"/>
</dbReference>
<sequence length="656" mass="74117">MCGIAGFWQAKPQSEATTRHIGLSMAKALEHRGPDDFGVWSDEAGICLAHRRLSIIDLSPHGHQPMLSASGRFVIAFNGEIYNFRSIRTELEQRGYLTWRGHSDTEVLLAAIETWGVAETLSKLVGMFAFALWDRVDRSLTLGRDRAGEKPLYYGWQHGQFLFGSEIGALRQHPACPAEIDIEALGLLTRFAYVPAPYSIYKGIAKLPPGTYLCLSAKDLSGHVTSNPKPYWSWMDIAHQGISNPTRGDPEQMVDALERLLKDVINRQMLADVPLGAFLSGGVDSSVIVALMQTQSDRPVKTFTIGFNEAEYNEAEHARAVAKHLGTEHIDLYVTDKDALDLIPSLPQIYTEPFADSSQLPTVLVSRLARQHVTVSLSGDGGDELFAGYNRYLTAERLWQTLDKWPRSIRSFGSSLVKSVPPDFLTTLSTRLNSLLPRNMRFTALGDKAHKFAAGMAARSDHELYDQVVSFWAPEALVKHYRKSSDRAWPPHNSIGDFTQWMMAQDSVTYLPDDILAKVDRAAMSASLETRVPFLDHRVIEFAWHLPMQYKIRDGVSKWLLRQVLYRHVPKNLIERPKMGFGAPIDRWLRGPLKEWAADLLEPGRLRKEGYFDADLVEKIWLEHQSGRRNAQHHLWNVLMFQAWLDTHAERNLKVA</sequence>
<dbReference type="PATRIC" id="fig|445709.3.peg.2790"/>
<dbReference type="Gene3D" id="3.40.50.620">
    <property type="entry name" value="HUPs"/>
    <property type="match status" value="2"/>
</dbReference>
<comment type="catalytic activity">
    <reaction evidence="7">
        <text>L-aspartate + L-glutamine + ATP + H2O = L-asparagine + L-glutamate + AMP + diphosphate + H(+)</text>
        <dbReference type="Rhea" id="RHEA:12228"/>
        <dbReference type="ChEBI" id="CHEBI:15377"/>
        <dbReference type="ChEBI" id="CHEBI:15378"/>
        <dbReference type="ChEBI" id="CHEBI:29985"/>
        <dbReference type="ChEBI" id="CHEBI:29991"/>
        <dbReference type="ChEBI" id="CHEBI:30616"/>
        <dbReference type="ChEBI" id="CHEBI:33019"/>
        <dbReference type="ChEBI" id="CHEBI:58048"/>
        <dbReference type="ChEBI" id="CHEBI:58359"/>
        <dbReference type="ChEBI" id="CHEBI:456215"/>
        <dbReference type="EC" id="6.3.5.4"/>
    </reaction>
</comment>
<dbReference type="EMBL" id="CP011568">
    <property type="protein sequence ID" value="AKJ69014.1"/>
    <property type="molecule type" value="Genomic_DNA"/>
</dbReference>
<feature type="binding site" evidence="9">
    <location>
        <begin position="378"/>
        <end position="379"/>
    </location>
    <ligand>
        <name>ATP</name>
        <dbReference type="ChEBI" id="CHEBI:30616"/>
    </ligand>
</feature>
<keyword evidence="13" id="KW-1185">Reference proteome</keyword>
<dbReference type="InterPro" id="IPR006426">
    <property type="entry name" value="Asn_synth_AEB"/>
</dbReference>
<dbReference type="GO" id="GO:0005524">
    <property type="term" value="F:ATP binding"/>
    <property type="evidence" value="ECO:0007669"/>
    <property type="project" value="UniProtKB-KW"/>
</dbReference>
<protein>
    <recommendedName>
        <fullName evidence="3">asparagine synthase (glutamine-hydrolyzing)</fullName>
        <ecNumber evidence="3">6.3.5.4</ecNumber>
    </recommendedName>
</protein>
<evidence type="ECO:0000256" key="8">
    <source>
        <dbReference type="PIRSR" id="PIRSR001589-1"/>
    </source>
</evidence>
<dbReference type="GO" id="GO:0006529">
    <property type="term" value="P:asparagine biosynthetic process"/>
    <property type="evidence" value="ECO:0007669"/>
    <property type="project" value="UniProtKB-KW"/>
</dbReference>
<dbReference type="RefSeq" id="WP_047214911.1">
    <property type="nucleotide sequence ID" value="NZ_CP011568.3"/>
</dbReference>
<keyword evidence="8" id="KW-0061">Asparagine biosynthesis</keyword>
<dbReference type="SUPFAM" id="SSF52402">
    <property type="entry name" value="Adenine nucleotide alpha hydrolases-like"/>
    <property type="match status" value="1"/>
</dbReference>
<evidence type="ECO:0000256" key="6">
    <source>
        <dbReference type="ARBA" id="ARBA00022962"/>
    </source>
</evidence>
<evidence type="ECO:0000256" key="10">
    <source>
        <dbReference type="PIRSR" id="PIRSR001589-3"/>
    </source>
</evidence>
<feature type="binding site" evidence="9">
    <location>
        <position position="305"/>
    </location>
    <ligand>
        <name>ATP</name>
        <dbReference type="ChEBI" id="CHEBI:30616"/>
    </ligand>
</feature>
<evidence type="ECO:0000256" key="2">
    <source>
        <dbReference type="ARBA" id="ARBA00005752"/>
    </source>
</evidence>
<dbReference type="InterPro" id="IPR033738">
    <property type="entry name" value="AsnB_N"/>
</dbReference>
<evidence type="ECO:0000256" key="3">
    <source>
        <dbReference type="ARBA" id="ARBA00012737"/>
    </source>
</evidence>
<dbReference type="InterPro" id="IPR001962">
    <property type="entry name" value="Asn_synthase"/>
</dbReference>
<dbReference type="InterPro" id="IPR014729">
    <property type="entry name" value="Rossmann-like_a/b/a_fold"/>
</dbReference>
<dbReference type="PANTHER" id="PTHR43284:SF1">
    <property type="entry name" value="ASPARAGINE SYNTHETASE"/>
    <property type="match status" value="1"/>
</dbReference>
<dbReference type="PIRSF" id="PIRSF001589">
    <property type="entry name" value="Asn_synthetase_glu-h"/>
    <property type="match status" value="1"/>
</dbReference>
<dbReference type="InterPro" id="IPR017932">
    <property type="entry name" value="GATase_2_dom"/>
</dbReference>
<dbReference type="PROSITE" id="PS51278">
    <property type="entry name" value="GATASE_TYPE_2"/>
    <property type="match status" value="1"/>
</dbReference>
<dbReference type="OrthoDB" id="9763290at2"/>
<comment type="pathway">
    <text evidence="1">Amino-acid biosynthesis; L-asparagine biosynthesis; L-asparagine from L-aspartate (L-Gln route): step 1/1.</text>
</comment>
<evidence type="ECO:0000256" key="7">
    <source>
        <dbReference type="ARBA" id="ARBA00048741"/>
    </source>
</evidence>
<comment type="similarity">
    <text evidence="2">Belongs to the asparagine synthetase family.</text>
</comment>
<evidence type="ECO:0000313" key="13">
    <source>
        <dbReference type="Proteomes" id="UP000036700"/>
    </source>
</evidence>
<evidence type="ECO:0000313" key="12">
    <source>
        <dbReference type="EMBL" id="AKJ69014.1"/>
    </source>
</evidence>
<keyword evidence="6 8" id="KW-0315">Glutamine amidotransferase</keyword>
<dbReference type="CDD" id="cd00712">
    <property type="entry name" value="AsnB"/>
    <property type="match status" value="1"/>
</dbReference>
<dbReference type="GO" id="GO:0005829">
    <property type="term" value="C:cytosol"/>
    <property type="evidence" value="ECO:0007669"/>
    <property type="project" value="TreeGrafter"/>
</dbReference>
<organism evidence="12 13">
    <name type="scientific">Pandoraea thiooxydans</name>
    <dbReference type="NCBI Taxonomy" id="445709"/>
    <lineage>
        <taxon>Bacteria</taxon>
        <taxon>Pseudomonadati</taxon>
        <taxon>Pseudomonadota</taxon>
        <taxon>Betaproteobacteria</taxon>
        <taxon>Burkholderiales</taxon>
        <taxon>Burkholderiaceae</taxon>
        <taxon>Pandoraea</taxon>
    </lineage>
</organism>
<dbReference type="SUPFAM" id="SSF56235">
    <property type="entry name" value="N-terminal nucleophile aminohydrolases (Ntn hydrolases)"/>
    <property type="match status" value="1"/>
</dbReference>
<dbReference type="NCBIfam" id="TIGR01536">
    <property type="entry name" value="asn_synth_AEB"/>
    <property type="match status" value="1"/>
</dbReference>
<accession>A0A0G3ESM0</accession>
<dbReference type="Pfam" id="PF13522">
    <property type="entry name" value="GATase_6"/>
    <property type="match status" value="1"/>
</dbReference>
<dbReference type="EC" id="6.3.5.4" evidence="3"/>
<reference evidence="13" key="1">
    <citation type="submission" date="2015-06" db="EMBL/GenBank/DDBJ databases">
        <authorList>
            <person name="Lim Y.L."/>
            <person name="Ee R."/>
            <person name="Yong D."/>
            <person name="How K.Y."/>
            <person name="Yin W.F."/>
            <person name="Chan K.G."/>
        </authorList>
    </citation>
    <scope>NUCLEOTIDE SEQUENCE [LARGE SCALE GENOMIC DNA]</scope>
    <source>
        <strain evidence="13">DSM 25325</strain>
    </source>
</reference>
<feature type="domain" description="Glutamine amidotransferase type-2" evidence="11">
    <location>
        <begin position="2"/>
        <end position="218"/>
    </location>
</feature>